<dbReference type="NCBIfam" id="NF009466">
    <property type="entry name" value="PRK12826.1-2"/>
    <property type="match status" value="1"/>
</dbReference>
<dbReference type="InterPro" id="IPR002347">
    <property type="entry name" value="SDR_fam"/>
</dbReference>
<dbReference type="PANTHER" id="PTHR42760">
    <property type="entry name" value="SHORT-CHAIN DEHYDROGENASES/REDUCTASES FAMILY MEMBER"/>
    <property type="match status" value="1"/>
</dbReference>
<keyword evidence="5" id="KW-1185">Reference proteome</keyword>
<name>A0A849KSN2_9HYPH</name>
<dbReference type="PROSITE" id="PS00061">
    <property type="entry name" value="ADH_SHORT"/>
    <property type="match status" value="1"/>
</dbReference>
<comment type="caution">
    <text evidence="4">The sequence shown here is derived from an EMBL/GenBank/DDBJ whole genome shotgun (WGS) entry which is preliminary data.</text>
</comment>
<proteinExistence type="inferred from homology"/>
<dbReference type="AlphaFoldDB" id="A0A849KSN2"/>
<dbReference type="Proteomes" id="UP000574931">
    <property type="component" value="Unassembled WGS sequence"/>
</dbReference>
<dbReference type="SUPFAM" id="SSF51735">
    <property type="entry name" value="NAD(P)-binding Rossmann-fold domains"/>
    <property type="match status" value="1"/>
</dbReference>
<protein>
    <submittedName>
        <fullName evidence="4">SDR family oxidoreductase</fullName>
    </submittedName>
</protein>
<evidence type="ECO:0000256" key="1">
    <source>
        <dbReference type="ARBA" id="ARBA00006484"/>
    </source>
</evidence>
<comment type="similarity">
    <text evidence="1 3">Belongs to the short-chain dehydrogenases/reductases (SDR) family.</text>
</comment>
<gene>
    <name evidence="4" type="ORF">HKX02_22105</name>
</gene>
<evidence type="ECO:0000313" key="4">
    <source>
        <dbReference type="EMBL" id="NNU62930.1"/>
    </source>
</evidence>
<dbReference type="InterPro" id="IPR020904">
    <property type="entry name" value="Sc_DH/Rdtase_CS"/>
</dbReference>
<reference evidence="4 5" key="1">
    <citation type="submission" date="2020-05" db="EMBL/GenBank/DDBJ databases">
        <title>Draft Genome Sequence of Ochrobactrum soli Isolated from Stable Fly Gut.</title>
        <authorList>
            <person name="Pileggi M.T."/>
            <person name="Vazhakkala L.J."/>
            <person name="Wong C.N."/>
        </authorList>
    </citation>
    <scope>NUCLEOTIDE SEQUENCE [LARGE SCALE GENOMIC DNA]</scope>
    <source>
        <strain evidence="4 5">MTP-C0764</strain>
    </source>
</reference>
<dbReference type="InterPro" id="IPR036291">
    <property type="entry name" value="NAD(P)-bd_dom_sf"/>
</dbReference>
<dbReference type="Pfam" id="PF00106">
    <property type="entry name" value="adh_short"/>
    <property type="match status" value="1"/>
</dbReference>
<dbReference type="GO" id="GO:0016616">
    <property type="term" value="F:oxidoreductase activity, acting on the CH-OH group of donors, NAD or NADP as acceptor"/>
    <property type="evidence" value="ECO:0007669"/>
    <property type="project" value="TreeGrafter"/>
</dbReference>
<dbReference type="PRINTS" id="PR00081">
    <property type="entry name" value="GDHRDH"/>
</dbReference>
<dbReference type="Gene3D" id="3.40.50.720">
    <property type="entry name" value="NAD(P)-binding Rossmann-like Domain"/>
    <property type="match status" value="1"/>
</dbReference>
<keyword evidence="2" id="KW-0560">Oxidoreductase</keyword>
<dbReference type="PRINTS" id="PR00080">
    <property type="entry name" value="SDRFAMILY"/>
</dbReference>
<dbReference type="FunFam" id="3.40.50.720:FF:000084">
    <property type="entry name" value="Short-chain dehydrogenase reductase"/>
    <property type="match status" value="1"/>
</dbReference>
<evidence type="ECO:0000313" key="5">
    <source>
        <dbReference type="Proteomes" id="UP000574931"/>
    </source>
</evidence>
<dbReference type="RefSeq" id="WP_171319334.1">
    <property type="nucleotide sequence ID" value="NZ_JABFCY010000017.1"/>
</dbReference>
<dbReference type="CDD" id="cd05233">
    <property type="entry name" value="SDR_c"/>
    <property type="match status" value="1"/>
</dbReference>
<sequence>MVSLAKQSAIVTAGASGIGRVIARTLHSAGANVAVCDISEVALESFRGENPEIVAYKCDVRDAEAVAAITEEMIETLKGVDILVNNAGIAGPTNNVEDISPAQWDETVVVNLNAQFYFCRTVIPHLKRQRSGSIINLSSAAGRLGFPYRTPYAAAKWGVIGFTESLAMELGEFNIRVNSILPGSVNGDRMNRVVAERAKLLDISEEAAWADELKNISMHKMIDPEEIADLIAFVCSSSGRSISGQSLGVCGNMEVIR</sequence>
<accession>A0A849KSN2</accession>
<evidence type="ECO:0000256" key="2">
    <source>
        <dbReference type="ARBA" id="ARBA00023002"/>
    </source>
</evidence>
<dbReference type="PANTHER" id="PTHR42760:SF37">
    <property type="entry name" value="CLAVALDEHYDE DEHYDROGENASE"/>
    <property type="match status" value="1"/>
</dbReference>
<organism evidence="4 5">
    <name type="scientific">Ochrobactrum soli</name>
    <dbReference type="NCBI Taxonomy" id="2448455"/>
    <lineage>
        <taxon>Bacteria</taxon>
        <taxon>Pseudomonadati</taxon>
        <taxon>Pseudomonadota</taxon>
        <taxon>Alphaproteobacteria</taxon>
        <taxon>Hyphomicrobiales</taxon>
        <taxon>Brucellaceae</taxon>
        <taxon>Brucella/Ochrobactrum group</taxon>
        <taxon>Ochrobactrum</taxon>
    </lineage>
</organism>
<dbReference type="EMBL" id="JABFCY010000017">
    <property type="protein sequence ID" value="NNU62930.1"/>
    <property type="molecule type" value="Genomic_DNA"/>
</dbReference>
<evidence type="ECO:0000256" key="3">
    <source>
        <dbReference type="RuleBase" id="RU000363"/>
    </source>
</evidence>